<organism evidence="2 3">
    <name type="scientific">Cryptobacterium curtum (strain ATCC 700683 / DSM 15641 / CCUG 43107 / 12-3)</name>
    <dbReference type="NCBI Taxonomy" id="469378"/>
    <lineage>
        <taxon>Bacteria</taxon>
        <taxon>Bacillati</taxon>
        <taxon>Actinomycetota</taxon>
        <taxon>Coriobacteriia</taxon>
        <taxon>Eggerthellales</taxon>
        <taxon>Eggerthellaceae</taxon>
        <taxon>Cryptobacterium</taxon>
    </lineage>
</organism>
<dbReference type="OrthoDB" id="3174964at2"/>
<feature type="compositionally biased region" description="Acidic residues" evidence="1">
    <location>
        <begin position="39"/>
        <end position="55"/>
    </location>
</feature>
<evidence type="ECO:0000313" key="3">
    <source>
        <dbReference type="Proteomes" id="UP000000954"/>
    </source>
</evidence>
<protein>
    <submittedName>
        <fullName evidence="2">Uncharacterized protein</fullName>
    </submittedName>
</protein>
<evidence type="ECO:0000256" key="1">
    <source>
        <dbReference type="SAM" id="MobiDB-lite"/>
    </source>
</evidence>
<evidence type="ECO:0000313" key="2">
    <source>
        <dbReference type="EMBL" id="ACU94274.1"/>
    </source>
</evidence>
<dbReference type="AlphaFoldDB" id="C7MMY4"/>
<sequence>MSATHEDTEQEVVYVYVDEDGNEIEVSDDDLEDYEVVEEYEEEYEQDEEELEEGEERGGDSSAKSAGEDNPLSYDNVQETTDNLNDIAREGVAAARELKETYDDIKGLFSIGNWLK</sequence>
<accession>C7MMY4</accession>
<dbReference type="HOGENOM" id="CLU_2092733_0_0_11"/>
<name>C7MMY4_CRYCD</name>
<keyword evidence="3" id="KW-1185">Reference proteome</keyword>
<dbReference type="KEGG" id="ccu:Ccur_05550"/>
<dbReference type="RefSeq" id="WP_012802962.1">
    <property type="nucleotide sequence ID" value="NC_013170.1"/>
</dbReference>
<gene>
    <name evidence="2" type="ordered locus">Ccur_05550</name>
</gene>
<dbReference type="EMBL" id="CP001682">
    <property type="protein sequence ID" value="ACU94274.1"/>
    <property type="molecule type" value="Genomic_DNA"/>
</dbReference>
<dbReference type="STRING" id="469378.Ccur_05550"/>
<proteinExistence type="predicted"/>
<reference evidence="2 3" key="1">
    <citation type="journal article" date="2009" name="Stand. Genomic Sci.">
        <title>Complete genome sequence of Cryptobacterium curtum type strain (12-3).</title>
        <authorList>
            <person name="Mavrommatis K."/>
            <person name="Pukall R."/>
            <person name="Rohde C."/>
            <person name="Chen F."/>
            <person name="Sims D."/>
            <person name="Brettin T."/>
            <person name="Kuske C."/>
            <person name="Detter J.C."/>
            <person name="Han C."/>
            <person name="Lapidus A."/>
            <person name="Copeland A."/>
            <person name="Glavina Del Rio T."/>
            <person name="Nolan M."/>
            <person name="Lucas S."/>
            <person name="Tice H."/>
            <person name="Cheng J.F."/>
            <person name="Bruce D."/>
            <person name="Goodwin L."/>
            <person name="Pitluck S."/>
            <person name="Ovchinnikova G."/>
            <person name="Pati A."/>
            <person name="Ivanova N."/>
            <person name="Chen A."/>
            <person name="Palaniappan K."/>
            <person name="Chain P."/>
            <person name="D'haeseleer P."/>
            <person name="Goker M."/>
            <person name="Bristow J."/>
            <person name="Eisen J.A."/>
            <person name="Markowitz V."/>
            <person name="Hugenholtz P."/>
            <person name="Rohde M."/>
            <person name="Klenk H.P."/>
            <person name="Kyrpides N.C."/>
        </authorList>
    </citation>
    <scope>NUCLEOTIDE SEQUENCE [LARGE SCALE GENOMIC DNA]</scope>
    <source>
        <strain evidence="3">ATCC 700683 / DSM 15641 / 12-3</strain>
    </source>
</reference>
<feature type="region of interest" description="Disordered" evidence="1">
    <location>
        <begin position="39"/>
        <end position="80"/>
    </location>
</feature>
<dbReference type="Proteomes" id="UP000000954">
    <property type="component" value="Chromosome"/>
</dbReference>